<sequence length="125" mass="13918">MHGAISRIGHERVRIDLAFGHQLDREFLAIHPEACIGIFEHVVWVVIPLRQPHHALEHDRVRGHKGIVGRQVIACDGVPAFDVGRLHHTFLVLVGCDQGHQLCLDGCLVHVRRFGIGRDNGVNLG</sequence>
<dbReference type="EMBL" id="VSSQ01063490">
    <property type="protein sequence ID" value="MPN16520.1"/>
    <property type="molecule type" value="Genomic_DNA"/>
</dbReference>
<proteinExistence type="predicted"/>
<gene>
    <name evidence="1" type="ORF">SDC9_163864</name>
</gene>
<accession>A0A645FRK3</accession>
<evidence type="ECO:0000313" key="1">
    <source>
        <dbReference type="EMBL" id="MPN16520.1"/>
    </source>
</evidence>
<organism evidence="1">
    <name type="scientific">bioreactor metagenome</name>
    <dbReference type="NCBI Taxonomy" id="1076179"/>
    <lineage>
        <taxon>unclassified sequences</taxon>
        <taxon>metagenomes</taxon>
        <taxon>ecological metagenomes</taxon>
    </lineage>
</organism>
<reference evidence="1" key="1">
    <citation type="submission" date="2019-08" db="EMBL/GenBank/DDBJ databases">
        <authorList>
            <person name="Kucharzyk K."/>
            <person name="Murdoch R.W."/>
            <person name="Higgins S."/>
            <person name="Loffler F."/>
        </authorList>
    </citation>
    <scope>NUCLEOTIDE SEQUENCE</scope>
</reference>
<dbReference type="AlphaFoldDB" id="A0A645FRK3"/>
<protein>
    <submittedName>
        <fullName evidence="1">Uncharacterized protein</fullName>
    </submittedName>
</protein>
<comment type="caution">
    <text evidence="1">The sequence shown here is derived from an EMBL/GenBank/DDBJ whole genome shotgun (WGS) entry which is preliminary data.</text>
</comment>
<name>A0A645FRK3_9ZZZZ</name>